<protein>
    <submittedName>
        <fullName evidence="2">Uncharacterized protein</fullName>
    </submittedName>
</protein>
<dbReference type="Gene3D" id="3.15.10.30">
    <property type="entry name" value="Haemolymph juvenile hormone binding protein"/>
    <property type="match status" value="1"/>
</dbReference>
<dbReference type="Pfam" id="PF06585">
    <property type="entry name" value="JHBP"/>
    <property type="match status" value="1"/>
</dbReference>
<evidence type="ECO:0000313" key="3">
    <source>
        <dbReference type="Proteomes" id="UP001153292"/>
    </source>
</evidence>
<name>A0ABN8EDG2_CHISP</name>
<organism evidence="2 3">
    <name type="scientific">Chilo suppressalis</name>
    <name type="common">Asiatic rice borer moth</name>
    <dbReference type="NCBI Taxonomy" id="168631"/>
    <lineage>
        <taxon>Eukaryota</taxon>
        <taxon>Metazoa</taxon>
        <taxon>Ecdysozoa</taxon>
        <taxon>Arthropoda</taxon>
        <taxon>Hexapoda</taxon>
        <taxon>Insecta</taxon>
        <taxon>Pterygota</taxon>
        <taxon>Neoptera</taxon>
        <taxon>Endopterygota</taxon>
        <taxon>Lepidoptera</taxon>
        <taxon>Glossata</taxon>
        <taxon>Ditrysia</taxon>
        <taxon>Pyraloidea</taxon>
        <taxon>Crambidae</taxon>
        <taxon>Crambinae</taxon>
        <taxon>Chilo</taxon>
    </lineage>
</organism>
<feature type="chain" id="PRO_5045829652" evidence="1">
    <location>
        <begin position="20"/>
        <end position="234"/>
    </location>
</feature>
<gene>
    <name evidence="2" type="ORF">CHILSU_LOCUS3152</name>
</gene>
<keyword evidence="3" id="KW-1185">Reference proteome</keyword>
<dbReference type="PANTHER" id="PTHR11008">
    <property type="entry name" value="PROTEIN TAKEOUT-LIKE PROTEIN"/>
    <property type="match status" value="1"/>
</dbReference>
<dbReference type="SMART" id="SM00700">
    <property type="entry name" value="JHBP"/>
    <property type="match status" value="1"/>
</dbReference>
<evidence type="ECO:0000256" key="1">
    <source>
        <dbReference type="SAM" id="SignalP"/>
    </source>
</evidence>
<accession>A0ABN8EDG2</accession>
<keyword evidence="1" id="KW-0732">Signal</keyword>
<reference evidence="2" key="1">
    <citation type="submission" date="2021-12" db="EMBL/GenBank/DDBJ databases">
        <authorList>
            <person name="King R."/>
        </authorList>
    </citation>
    <scope>NUCLEOTIDE SEQUENCE</scope>
</reference>
<dbReference type="Proteomes" id="UP001153292">
    <property type="component" value="Chromosome 15"/>
</dbReference>
<dbReference type="InterPro" id="IPR038606">
    <property type="entry name" value="To_sf"/>
</dbReference>
<dbReference type="PANTHER" id="PTHR11008:SF41">
    <property type="entry name" value="RE70318P"/>
    <property type="match status" value="1"/>
</dbReference>
<dbReference type="EMBL" id="OU963908">
    <property type="protein sequence ID" value="CAH0675751.1"/>
    <property type="molecule type" value="Genomic_DNA"/>
</dbReference>
<proteinExistence type="predicted"/>
<feature type="signal peptide" evidence="1">
    <location>
        <begin position="1"/>
        <end position="19"/>
    </location>
</feature>
<dbReference type="InterPro" id="IPR010562">
    <property type="entry name" value="Haemolymph_juvenile_hormone-bd"/>
</dbReference>
<evidence type="ECO:0000313" key="2">
    <source>
        <dbReference type="EMBL" id="CAH0675751.1"/>
    </source>
</evidence>
<sequence>MLRVLCFVCVMFGVNCVSAPFIKPCAKSDSACIQASARAAIPYFITGVPELGISSLDPLKLAVIKGDQEGLRLTFTNTVVTGLRDAAIEDIKQDAGKLTVTARSSVALRGDYTLGGRLLLFPIRGEGKYNIKIQDIVIKSTVDLKSVEGADGKPHWNITKWRHSYRVHTGAQFDFDNLFNGNKFLATPVHEFVNLNWREVMQEVAPPIVRAIVAVVIDNIRALFNMVPIDELQL</sequence>